<dbReference type="InterPro" id="IPR018759">
    <property type="entry name" value="BBP2_2"/>
</dbReference>
<gene>
    <name evidence="2" type="ORF">MAE02_34670</name>
</gene>
<dbReference type="AlphaFoldDB" id="A0A512BUW7"/>
<sequence>MVSSLRCAKVGLAATVSLSALLGTTYSVQAQALLPTPPNRLIFDAGQPGLGDIERRTRAQVAKRGNRDYAAFPIGSWLLSPSLDAGVLYDDNIYQSRTDKVSSWGTRLMPRFIALRETGIHDTTAYGVGDVRLYPDQSRANTVQGETGVVHRYEIQRDLVWRFQGEYARRSDDEVDYFDTGPFGPQVINRDPRQYNDWFGSTSLQKTWGFFSLGLGGAAQRIIYEATTDDLGHRVSESDSNSTRYRLNARAQYQFTPAFYTFVEPALDWWRYNRSAYDSHGYRVVGGIGSDRISLFRGEVYAGYQQQEFNDPRLDEAAGSAFGGRLFWLPTRDLTVSAVLDQSLSTSVPDNGTVILPDITHTTSASLGVSWSALYNLSATARLGYQFVDYEDQVRQDDIWSASLALTYMVTPRLGLVADYDYTVVDSNLPDNSYDRNRVTIGARAQF</sequence>
<dbReference type="Proteomes" id="UP000321085">
    <property type="component" value="Unassembled WGS sequence"/>
</dbReference>
<dbReference type="EMBL" id="BJYU01000048">
    <property type="protein sequence ID" value="GEO15771.1"/>
    <property type="molecule type" value="Genomic_DNA"/>
</dbReference>
<proteinExistence type="predicted"/>
<evidence type="ECO:0008006" key="4">
    <source>
        <dbReference type="Google" id="ProtNLM"/>
    </source>
</evidence>
<dbReference type="Pfam" id="PF10082">
    <property type="entry name" value="BBP2_2"/>
    <property type="match status" value="1"/>
</dbReference>
<dbReference type="RefSeq" id="WP_114187711.1">
    <property type="nucleotide sequence ID" value="NZ_BJYU01000048.1"/>
</dbReference>
<evidence type="ECO:0000313" key="2">
    <source>
        <dbReference type="EMBL" id="GEO15771.1"/>
    </source>
</evidence>
<dbReference type="OrthoDB" id="8450109at2"/>
<dbReference type="SUPFAM" id="SSF56935">
    <property type="entry name" value="Porins"/>
    <property type="match status" value="1"/>
</dbReference>
<organism evidence="2 3">
    <name type="scientific">Microvirga aerophila</name>
    <dbReference type="NCBI Taxonomy" id="670291"/>
    <lineage>
        <taxon>Bacteria</taxon>
        <taxon>Pseudomonadati</taxon>
        <taxon>Pseudomonadota</taxon>
        <taxon>Alphaproteobacteria</taxon>
        <taxon>Hyphomicrobiales</taxon>
        <taxon>Methylobacteriaceae</taxon>
        <taxon>Microvirga</taxon>
    </lineage>
</organism>
<reference evidence="2 3" key="1">
    <citation type="submission" date="2019-07" db="EMBL/GenBank/DDBJ databases">
        <title>Whole genome shotgun sequence of Microvirga aerophila NBRC 106136.</title>
        <authorList>
            <person name="Hosoyama A."/>
            <person name="Uohara A."/>
            <person name="Ohji S."/>
            <person name="Ichikawa N."/>
        </authorList>
    </citation>
    <scope>NUCLEOTIDE SEQUENCE [LARGE SCALE GENOMIC DNA]</scope>
    <source>
        <strain evidence="2 3">NBRC 106136</strain>
    </source>
</reference>
<comment type="caution">
    <text evidence="2">The sequence shown here is derived from an EMBL/GenBank/DDBJ whole genome shotgun (WGS) entry which is preliminary data.</text>
</comment>
<keyword evidence="1" id="KW-0732">Signal</keyword>
<accession>A0A512BUW7</accession>
<name>A0A512BUW7_9HYPH</name>
<feature type="signal peptide" evidence="1">
    <location>
        <begin position="1"/>
        <end position="32"/>
    </location>
</feature>
<keyword evidence="3" id="KW-1185">Reference proteome</keyword>
<evidence type="ECO:0000256" key="1">
    <source>
        <dbReference type="SAM" id="SignalP"/>
    </source>
</evidence>
<protein>
    <recommendedName>
        <fullName evidence="4">Outer membrane beta-barrel protein</fullName>
    </recommendedName>
</protein>
<evidence type="ECO:0000313" key="3">
    <source>
        <dbReference type="Proteomes" id="UP000321085"/>
    </source>
</evidence>
<feature type="chain" id="PRO_5021864079" description="Outer membrane beta-barrel protein" evidence="1">
    <location>
        <begin position="33"/>
        <end position="447"/>
    </location>
</feature>